<dbReference type="InterPro" id="IPR051081">
    <property type="entry name" value="HTH_MetalResp_TranReg"/>
</dbReference>
<keyword evidence="1" id="KW-0805">Transcription regulation</keyword>
<organism evidence="5 6">
    <name type="scientific">Halolactibacillus alkaliphilus</name>
    <dbReference type="NCBI Taxonomy" id="442899"/>
    <lineage>
        <taxon>Bacteria</taxon>
        <taxon>Bacillati</taxon>
        <taxon>Bacillota</taxon>
        <taxon>Bacilli</taxon>
        <taxon>Bacillales</taxon>
        <taxon>Bacillaceae</taxon>
        <taxon>Halolactibacillus</taxon>
    </lineage>
</organism>
<dbReference type="SMART" id="SM00418">
    <property type="entry name" value="HTH_ARSR"/>
    <property type="match status" value="1"/>
</dbReference>
<name>A0A511X1I2_9BACI</name>
<dbReference type="PROSITE" id="PS50987">
    <property type="entry name" value="HTH_ARSR_2"/>
    <property type="match status" value="1"/>
</dbReference>
<dbReference type="Proteomes" id="UP000321400">
    <property type="component" value="Unassembled WGS sequence"/>
</dbReference>
<comment type="caution">
    <text evidence="5">The sequence shown here is derived from an EMBL/GenBank/DDBJ whole genome shotgun (WGS) entry which is preliminary data.</text>
</comment>
<sequence length="123" mass="14112">MKEQHVIRNQHVLDTTFQNGLNFLPKVLNDSDRILYAEVFKAFGDETRLKLISFLTQAPACLCEMVDALGVANSTLSHHLKLLERGDVVKKEKIGKYTVYQLNDTHTVQVLLTLLMREENEKK</sequence>
<dbReference type="SUPFAM" id="SSF46785">
    <property type="entry name" value="Winged helix' DNA-binding domain"/>
    <property type="match status" value="1"/>
</dbReference>
<dbReference type="InterPro" id="IPR011991">
    <property type="entry name" value="ArsR-like_HTH"/>
</dbReference>
<dbReference type="PANTHER" id="PTHR33154">
    <property type="entry name" value="TRANSCRIPTIONAL REGULATOR, ARSR FAMILY"/>
    <property type="match status" value="1"/>
</dbReference>
<keyword evidence="6" id="KW-1185">Reference proteome</keyword>
<gene>
    <name evidence="5" type="ORF">HAL01_12700</name>
</gene>
<dbReference type="NCBIfam" id="NF033788">
    <property type="entry name" value="HTH_metalloreg"/>
    <property type="match status" value="1"/>
</dbReference>
<dbReference type="AlphaFoldDB" id="A0A511X1I2"/>
<dbReference type="GO" id="GO:0003677">
    <property type="term" value="F:DNA binding"/>
    <property type="evidence" value="ECO:0007669"/>
    <property type="project" value="UniProtKB-KW"/>
</dbReference>
<dbReference type="STRING" id="442899.SAMN05720591_11333"/>
<evidence type="ECO:0000256" key="1">
    <source>
        <dbReference type="ARBA" id="ARBA00023015"/>
    </source>
</evidence>
<dbReference type="PANTHER" id="PTHR33154:SF33">
    <property type="entry name" value="TRANSCRIPTIONAL REPRESSOR SDPR"/>
    <property type="match status" value="1"/>
</dbReference>
<dbReference type="InterPro" id="IPR036390">
    <property type="entry name" value="WH_DNA-bd_sf"/>
</dbReference>
<protein>
    <recommendedName>
        <fullName evidence="4">HTH arsR-type domain-containing protein</fullName>
    </recommendedName>
</protein>
<evidence type="ECO:0000256" key="3">
    <source>
        <dbReference type="ARBA" id="ARBA00023163"/>
    </source>
</evidence>
<dbReference type="Pfam" id="PF01022">
    <property type="entry name" value="HTH_5"/>
    <property type="match status" value="1"/>
</dbReference>
<dbReference type="InterPro" id="IPR036388">
    <property type="entry name" value="WH-like_DNA-bd_sf"/>
</dbReference>
<dbReference type="InterPro" id="IPR001845">
    <property type="entry name" value="HTH_ArsR_DNA-bd_dom"/>
</dbReference>
<dbReference type="CDD" id="cd00090">
    <property type="entry name" value="HTH_ARSR"/>
    <property type="match status" value="1"/>
</dbReference>
<proteinExistence type="predicted"/>
<dbReference type="EMBL" id="BJYE01000013">
    <property type="protein sequence ID" value="GEN56806.1"/>
    <property type="molecule type" value="Genomic_DNA"/>
</dbReference>
<reference evidence="5 6" key="1">
    <citation type="submission" date="2019-07" db="EMBL/GenBank/DDBJ databases">
        <title>Whole genome shotgun sequence of Halolactibacillus alkaliphilus NBRC 103919.</title>
        <authorList>
            <person name="Hosoyama A."/>
            <person name="Uohara A."/>
            <person name="Ohji S."/>
            <person name="Ichikawa N."/>
        </authorList>
    </citation>
    <scope>NUCLEOTIDE SEQUENCE [LARGE SCALE GENOMIC DNA]</scope>
    <source>
        <strain evidence="5 6">NBRC 103919</strain>
    </source>
</reference>
<dbReference type="Gene3D" id="1.10.10.10">
    <property type="entry name" value="Winged helix-like DNA-binding domain superfamily/Winged helix DNA-binding domain"/>
    <property type="match status" value="1"/>
</dbReference>
<feature type="domain" description="HTH arsR-type" evidence="4">
    <location>
        <begin position="28"/>
        <end position="122"/>
    </location>
</feature>
<dbReference type="PRINTS" id="PR00778">
    <property type="entry name" value="HTHARSR"/>
</dbReference>
<evidence type="ECO:0000313" key="5">
    <source>
        <dbReference type="EMBL" id="GEN56806.1"/>
    </source>
</evidence>
<evidence type="ECO:0000313" key="6">
    <source>
        <dbReference type="Proteomes" id="UP000321400"/>
    </source>
</evidence>
<dbReference type="RefSeq" id="WP_089801572.1">
    <property type="nucleotide sequence ID" value="NZ_BJYE01000013.1"/>
</dbReference>
<keyword evidence="3" id="KW-0804">Transcription</keyword>
<accession>A0A511X1I2</accession>
<evidence type="ECO:0000259" key="4">
    <source>
        <dbReference type="PROSITE" id="PS50987"/>
    </source>
</evidence>
<evidence type="ECO:0000256" key="2">
    <source>
        <dbReference type="ARBA" id="ARBA00023125"/>
    </source>
</evidence>
<dbReference type="GO" id="GO:0003700">
    <property type="term" value="F:DNA-binding transcription factor activity"/>
    <property type="evidence" value="ECO:0007669"/>
    <property type="project" value="InterPro"/>
</dbReference>
<dbReference type="OrthoDB" id="9794330at2"/>
<keyword evidence="2" id="KW-0238">DNA-binding</keyword>